<protein>
    <recommendedName>
        <fullName evidence="3">DUF2252 domain-containing protein</fullName>
    </recommendedName>
</protein>
<proteinExistence type="predicted"/>
<dbReference type="PANTHER" id="PTHR39441">
    <property type="entry name" value="DUF2252 DOMAIN-CONTAINING PROTEIN"/>
    <property type="match status" value="1"/>
</dbReference>
<accession>A0A2S7T0M9</accession>
<dbReference type="OrthoDB" id="1491115at2"/>
<reference evidence="1 2" key="1">
    <citation type="submission" date="2018-01" db="EMBL/GenBank/DDBJ databases">
        <title>A novel member of the phylum Bacteroidetes isolated from glacier ice.</title>
        <authorList>
            <person name="Liu Q."/>
            <person name="Xin Y.-H."/>
        </authorList>
    </citation>
    <scope>NUCLEOTIDE SEQUENCE [LARGE SCALE GENOMIC DNA]</scope>
    <source>
        <strain evidence="1 2">RB1R16</strain>
    </source>
</reference>
<dbReference type="AlphaFoldDB" id="A0A2S7T0M9"/>
<dbReference type="EMBL" id="PPSL01000001">
    <property type="protein sequence ID" value="PQJ12742.1"/>
    <property type="molecule type" value="Genomic_DNA"/>
</dbReference>
<dbReference type="Proteomes" id="UP000239872">
    <property type="component" value="Unassembled WGS sequence"/>
</dbReference>
<name>A0A2S7T0M9_9BACT</name>
<sequence length="395" mass="45798">MSLIKRLDRYNMGVPEQLHQFKWKALQESPFRFYRGTCHLFAEDFAKLYKNKPKIRTWTCGDAHFENFGSYKGDNRQVYFDINDFDEAFLGSPETELTRFITSIIVAAAQMNVAHVKVHKAIHDILDTYTATIAKRKAMMLESEVAYGEFKKYFGQMSTMNRDAFIAKRTVKEKGVLKLKTDGKRYLPMDKDRKIALFESITPLLTKSPKYSQMVFEDAAIRIAGTGSLGQNRYCMLFFSKAKGKQYLIDVKESRPSCYLESTTIKQPRFKNDAERIITTGNLMQFTPPAFIVPHKMADNWYVVKELQPSSDRMSLEYFDQDFSRLSEVAKEMARLLAYAHLRSSGNFTASTTDELVKFAKKQQWQRDILDLSGTLAIKNQKYYKMFCDRQAVSR</sequence>
<comment type="caution">
    <text evidence="1">The sequence shown here is derived from an EMBL/GenBank/DDBJ whole genome shotgun (WGS) entry which is preliminary data.</text>
</comment>
<dbReference type="RefSeq" id="WP_105037626.1">
    <property type="nucleotide sequence ID" value="NZ_PPSL01000001.1"/>
</dbReference>
<gene>
    <name evidence="1" type="ORF">CJD36_003060</name>
</gene>
<dbReference type="PANTHER" id="PTHR39441:SF1">
    <property type="entry name" value="DUF2252 DOMAIN-CONTAINING PROTEIN"/>
    <property type="match status" value="1"/>
</dbReference>
<evidence type="ECO:0000313" key="1">
    <source>
        <dbReference type="EMBL" id="PQJ12742.1"/>
    </source>
</evidence>
<evidence type="ECO:0000313" key="2">
    <source>
        <dbReference type="Proteomes" id="UP000239872"/>
    </source>
</evidence>
<evidence type="ECO:0008006" key="3">
    <source>
        <dbReference type="Google" id="ProtNLM"/>
    </source>
</evidence>
<dbReference type="InterPro" id="IPR018721">
    <property type="entry name" value="DUF2252"/>
</dbReference>
<organism evidence="1 2">
    <name type="scientific">Flavipsychrobacter stenotrophus</name>
    <dbReference type="NCBI Taxonomy" id="2077091"/>
    <lineage>
        <taxon>Bacteria</taxon>
        <taxon>Pseudomonadati</taxon>
        <taxon>Bacteroidota</taxon>
        <taxon>Chitinophagia</taxon>
        <taxon>Chitinophagales</taxon>
        <taxon>Chitinophagaceae</taxon>
        <taxon>Flavipsychrobacter</taxon>
    </lineage>
</organism>
<keyword evidence="2" id="KW-1185">Reference proteome</keyword>
<dbReference type="Pfam" id="PF10009">
    <property type="entry name" value="DUF2252"/>
    <property type="match status" value="1"/>
</dbReference>